<keyword evidence="2 5" id="KW-0645">Protease</keyword>
<dbReference type="SUPFAM" id="SSF52743">
    <property type="entry name" value="Subtilisin-like"/>
    <property type="match status" value="1"/>
</dbReference>
<feature type="domain" description="Peptidase S8/S53" evidence="8">
    <location>
        <begin position="455"/>
        <end position="566"/>
    </location>
</feature>
<sequence length="766" mass="79513">MAKVDPRLRLLIDEMSGRSGTEFAAAGDVPLGGRIAWDARADGATIEVLVEGVAEADLDELGPALPGATVGAAGSVRRVRLPVTELPALAGHDAVARVEASRPLFPELNWSRTECGAETLHTATPGVTGSGVVVAVLDSGIDYTHPCFRRPDGGTRIVALWDQGADPAAGSTVPFGREYQRADIDRALAAPDPLAVVPHEDRSGHGTHVAGIAAGDERDRGLFTGIAPGADLIVVALGEDGASLGTSTRVVAGLDYVRQRAAGRPVVVNLSQGTNIGGHGGESLLERRIDELSRQPGFVVVKSAGNERQWGVHAGGSLSPGGDRFLEFDVAAGNRFDDVVEVWFSGHDDIEVGVTPPAGAPSSRVRPGSSLSFETGTGNQVRIDVDEDADDTGDRRASVIVRRGAAEQIQPGRWNVVLRAGTVRNGRFDAWIERAPRDAAGAPEQSRFAPGERDPSRTITVPGSARRVVTVGSYVTKSQVPAAIGQLSEFSSLGPTRDGRDKPELTAPGEFVTSARAGWRDGGDSHRSLMGTSMAAPHVTGATALVLQAVPLLTAEQVSQVLRRSLRPGAKLDAVRAVELARTAVFPVIVSLQADAGRLTVRTDIATTAVLTADGRSLAAGSATTHTFDLPAGAVARGSVAVTAAGWTTSADVSVRTGDDFGGIAGLNPVITERLGRKGIVTLSGLAGSTPERLASVTGVPVETVRAEDWPGQARKLTLGGGRTFAVVAVPGDDESLAYEVVDGRTHERATGLDGAGLLSFLEEHA</sequence>
<dbReference type="PROSITE" id="PS51892">
    <property type="entry name" value="SUBTILASE"/>
    <property type="match status" value="1"/>
</dbReference>
<evidence type="ECO:0000313" key="9">
    <source>
        <dbReference type="EMBL" id="MBL7256263.1"/>
    </source>
</evidence>
<comment type="similarity">
    <text evidence="1 5 6">Belongs to the peptidase S8 family.</text>
</comment>
<dbReference type="RefSeq" id="WP_202992812.1">
    <property type="nucleotide sequence ID" value="NZ_JAENHO010000005.1"/>
</dbReference>
<dbReference type="InterPro" id="IPR015500">
    <property type="entry name" value="Peptidase_S8_subtilisin-rel"/>
</dbReference>
<comment type="caution">
    <text evidence="9">The sequence shown here is derived from an EMBL/GenBank/DDBJ whole genome shotgun (WGS) entry which is preliminary data.</text>
</comment>
<dbReference type="EMBL" id="JAENHO010000005">
    <property type="protein sequence ID" value="MBL7256263.1"/>
    <property type="molecule type" value="Genomic_DNA"/>
</dbReference>
<keyword evidence="3 5" id="KW-0378">Hydrolase</keyword>
<feature type="active site" description="Charge relay system" evidence="5">
    <location>
        <position position="138"/>
    </location>
</feature>
<protein>
    <submittedName>
        <fullName evidence="9">S8 family serine peptidase</fullName>
    </submittedName>
</protein>
<feature type="active site" description="Charge relay system" evidence="5">
    <location>
        <position position="205"/>
    </location>
</feature>
<accession>A0ABS1VNQ4</accession>
<evidence type="ECO:0000259" key="8">
    <source>
        <dbReference type="Pfam" id="PF00082"/>
    </source>
</evidence>
<reference evidence="9 10" key="1">
    <citation type="submission" date="2021-01" db="EMBL/GenBank/DDBJ databases">
        <title>Actinoplanes sp. nov. LDG1-01 isolated from lichen.</title>
        <authorList>
            <person name="Saeng-In P."/>
            <person name="Phongsopitanun W."/>
            <person name="Kanchanasin P."/>
            <person name="Yuki M."/>
            <person name="Kudo T."/>
            <person name="Ohkuma M."/>
            <person name="Tanasupawat S."/>
        </authorList>
    </citation>
    <scope>NUCLEOTIDE SEQUENCE [LARGE SCALE GENOMIC DNA]</scope>
    <source>
        <strain evidence="9 10">LDG1-01</strain>
    </source>
</reference>
<dbReference type="InterPro" id="IPR000209">
    <property type="entry name" value="Peptidase_S8/S53_dom"/>
</dbReference>
<dbReference type="Pfam" id="PF00082">
    <property type="entry name" value="Peptidase_S8"/>
    <property type="match status" value="2"/>
</dbReference>
<dbReference type="Gene3D" id="3.40.50.200">
    <property type="entry name" value="Peptidase S8/S53 domain"/>
    <property type="match status" value="1"/>
</dbReference>
<evidence type="ECO:0000256" key="3">
    <source>
        <dbReference type="ARBA" id="ARBA00022801"/>
    </source>
</evidence>
<feature type="region of interest" description="Disordered" evidence="7">
    <location>
        <begin position="354"/>
        <end position="376"/>
    </location>
</feature>
<dbReference type="PRINTS" id="PR00723">
    <property type="entry name" value="SUBTILISIN"/>
</dbReference>
<keyword evidence="4 5" id="KW-0720">Serine protease</keyword>
<dbReference type="PANTHER" id="PTHR43806">
    <property type="entry name" value="PEPTIDASE S8"/>
    <property type="match status" value="1"/>
</dbReference>
<dbReference type="Proteomes" id="UP000598996">
    <property type="component" value="Unassembled WGS sequence"/>
</dbReference>
<evidence type="ECO:0000256" key="1">
    <source>
        <dbReference type="ARBA" id="ARBA00011073"/>
    </source>
</evidence>
<dbReference type="InterPro" id="IPR023827">
    <property type="entry name" value="Peptidase_S8_Asp-AS"/>
</dbReference>
<gene>
    <name evidence="9" type="ORF">JKJ07_18365</name>
</gene>
<dbReference type="PANTHER" id="PTHR43806:SF11">
    <property type="entry name" value="CEREVISIN-RELATED"/>
    <property type="match status" value="1"/>
</dbReference>
<evidence type="ECO:0000256" key="5">
    <source>
        <dbReference type="PROSITE-ProRule" id="PRU01240"/>
    </source>
</evidence>
<dbReference type="CDD" id="cd07478">
    <property type="entry name" value="Peptidases_S8_CspA-like"/>
    <property type="match status" value="1"/>
</dbReference>
<dbReference type="PROSITE" id="PS00138">
    <property type="entry name" value="SUBTILASE_SER"/>
    <property type="match status" value="1"/>
</dbReference>
<keyword evidence="10" id="KW-1185">Reference proteome</keyword>
<evidence type="ECO:0000256" key="7">
    <source>
        <dbReference type="SAM" id="MobiDB-lite"/>
    </source>
</evidence>
<dbReference type="Gene3D" id="1.10.150.20">
    <property type="entry name" value="5' to 3' exonuclease, C-terminal subdomain"/>
    <property type="match status" value="1"/>
</dbReference>
<dbReference type="InterPro" id="IPR050131">
    <property type="entry name" value="Peptidase_S8_subtilisin-like"/>
</dbReference>
<evidence type="ECO:0000256" key="2">
    <source>
        <dbReference type="ARBA" id="ARBA00022670"/>
    </source>
</evidence>
<feature type="active site" description="Charge relay system" evidence="5">
    <location>
        <position position="533"/>
    </location>
</feature>
<dbReference type="Gene3D" id="2.60.120.1290">
    <property type="match status" value="1"/>
</dbReference>
<evidence type="ECO:0000256" key="6">
    <source>
        <dbReference type="RuleBase" id="RU003355"/>
    </source>
</evidence>
<dbReference type="PROSITE" id="PS00137">
    <property type="entry name" value="SUBTILASE_HIS"/>
    <property type="match status" value="1"/>
</dbReference>
<feature type="region of interest" description="Disordered" evidence="7">
    <location>
        <begin position="438"/>
        <end position="459"/>
    </location>
</feature>
<proteinExistence type="inferred from homology"/>
<dbReference type="PROSITE" id="PS00136">
    <property type="entry name" value="SUBTILASE_ASP"/>
    <property type="match status" value="1"/>
</dbReference>
<evidence type="ECO:0000256" key="4">
    <source>
        <dbReference type="ARBA" id="ARBA00022825"/>
    </source>
</evidence>
<dbReference type="InterPro" id="IPR022398">
    <property type="entry name" value="Peptidase_S8_His-AS"/>
</dbReference>
<feature type="domain" description="Peptidase S8/S53" evidence="8">
    <location>
        <begin position="129"/>
        <end position="312"/>
    </location>
</feature>
<dbReference type="InterPro" id="IPR034045">
    <property type="entry name" value="Pep_S8_CspA-like"/>
</dbReference>
<evidence type="ECO:0000313" key="10">
    <source>
        <dbReference type="Proteomes" id="UP000598996"/>
    </source>
</evidence>
<organism evidence="9 10">
    <name type="scientific">Paractinoplanes lichenicola</name>
    <dbReference type="NCBI Taxonomy" id="2802976"/>
    <lineage>
        <taxon>Bacteria</taxon>
        <taxon>Bacillati</taxon>
        <taxon>Actinomycetota</taxon>
        <taxon>Actinomycetes</taxon>
        <taxon>Micromonosporales</taxon>
        <taxon>Micromonosporaceae</taxon>
        <taxon>Paractinoplanes</taxon>
    </lineage>
</organism>
<name>A0ABS1VNQ4_9ACTN</name>
<dbReference type="InterPro" id="IPR023828">
    <property type="entry name" value="Peptidase_S8_Ser-AS"/>
</dbReference>
<dbReference type="InterPro" id="IPR036852">
    <property type="entry name" value="Peptidase_S8/S53_dom_sf"/>
</dbReference>